<dbReference type="Pfam" id="PF13649">
    <property type="entry name" value="Methyltransf_25"/>
    <property type="match status" value="1"/>
</dbReference>
<dbReference type="SUPFAM" id="SSF53335">
    <property type="entry name" value="S-adenosyl-L-methionine-dependent methyltransferases"/>
    <property type="match status" value="1"/>
</dbReference>
<dbReference type="EMBL" id="FNBI01000004">
    <property type="protein sequence ID" value="SDF59954.1"/>
    <property type="molecule type" value="Genomic_DNA"/>
</dbReference>
<gene>
    <name evidence="2" type="ORF">SAMN05216557_104153</name>
</gene>
<evidence type="ECO:0000313" key="2">
    <source>
        <dbReference type="EMBL" id="SDF59954.1"/>
    </source>
</evidence>
<proteinExistence type="predicted"/>
<sequence>MFRGGAAVKPITLAGFENTFARSDDPWCTFTNRDEGVKRAAILHALGTGPWGRVLELAAGNGSNSAAIGPRALRLDATEATAGGTALVARAIRPRAGRARALRLAVPARLPRAHYEAVVIAELLYYLSPREMVQTARDVARVLAPGGMLVLAHHRIDFHDFAQHAAPLHRAFLAATGRRWRVRVVRRNGRWVVLGCTMRRGV</sequence>
<name>A0A1G7MEE1_9SPHN</name>
<dbReference type="AlphaFoldDB" id="A0A1G7MEE1"/>
<protein>
    <submittedName>
        <fullName evidence="2">Nodulation protein S (NodS)</fullName>
    </submittedName>
</protein>
<dbReference type="InterPro" id="IPR029063">
    <property type="entry name" value="SAM-dependent_MTases_sf"/>
</dbReference>
<reference evidence="2 3" key="1">
    <citation type="submission" date="2016-10" db="EMBL/GenBank/DDBJ databases">
        <authorList>
            <person name="Varghese N."/>
            <person name="Submissions S."/>
        </authorList>
    </citation>
    <scope>NUCLEOTIDE SEQUENCE [LARGE SCALE GENOMIC DNA]</scope>
    <source>
        <strain evidence="2 3">S7-754</strain>
    </source>
</reference>
<dbReference type="Proteomes" id="UP000323502">
    <property type="component" value="Unassembled WGS sequence"/>
</dbReference>
<evidence type="ECO:0000313" key="3">
    <source>
        <dbReference type="Proteomes" id="UP000323502"/>
    </source>
</evidence>
<dbReference type="Gene3D" id="3.40.50.150">
    <property type="entry name" value="Vaccinia Virus protein VP39"/>
    <property type="match status" value="1"/>
</dbReference>
<evidence type="ECO:0000259" key="1">
    <source>
        <dbReference type="Pfam" id="PF13649"/>
    </source>
</evidence>
<keyword evidence="3" id="KW-1185">Reference proteome</keyword>
<organism evidence="2 3">
    <name type="scientific">Sphingomonas carotinifaciens</name>
    <dbReference type="NCBI Taxonomy" id="1166323"/>
    <lineage>
        <taxon>Bacteria</taxon>
        <taxon>Pseudomonadati</taxon>
        <taxon>Pseudomonadota</taxon>
        <taxon>Alphaproteobacteria</taxon>
        <taxon>Sphingomonadales</taxon>
        <taxon>Sphingomonadaceae</taxon>
        <taxon>Sphingomonas</taxon>
    </lineage>
</organism>
<accession>A0A1G7MEE1</accession>
<dbReference type="InterPro" id="IPR041698">
    <property type="entry name" value="Methyltransf_25"/>
</dbReference>
<feature type="domain" description="Methyltransferase" evidence="1">
    <location>
        <begin position="54"/>
        <end position="147"/>
    </location>
</feature>